<dbReference type="GO" id="GO:0008270">
    <property type="term" value="F:zinc ion binding"/>
    <property type="evidence" value="ECO:0007669"/>
    <property type="project" value="UniProtKB-KW"/>
</dbReference>
<name>A0A8R1ET85_CAEJA</name>
<keyword evidence="3" id="KW-0862">Zinc</keyword>
<dbReference type="PROSITE" id="PS00518">
    <property type="entry name" value="ZF_RING_1"/>
    <property type="match status" value="1"/>
</dbReference>
<evidence type="ECO:0000256" key="4">
    <source>
        <dbReference type="SAM" id="MobiDB-lite"/>
    </source>
</evidence>
<evidence type="ECO:0000259" key="5">
    <source>
        <dbReference type="Pfam" id="PF00097"/>
    </source>
</evidence>
<evidence type="ECO:0000313" key="6">
    <source>
        <dbReference type="EnsemblMetazoa" id="CJA40509.1"/>
    </source>
</evidence>
<dbReference type="Proteomes" id="UP000005237">
    <property type="component" value="Unassembled WGS sequence"/>
</dbReference>
<organism evidence="6 7">
    <name type="scientific">Caenorhabditis japonica</name>
    <dbReference type="NCBI Taxonomy" id="281687"/>
    <lineage>
        <taxon>Eukaryota</taxon>
        <taxon>Metazoa</taxon>
        <taxon>Ecdysozoa</taxon>
        <taxon>Nematoda</taxon>
        <taxon>Chromadorea</taxon>
        <taxon>Rhabditida</taxon>
        <taxon>Rhabditina</taxon>
        <taxon>Rhabditomorpha</taxon>
        <taxon>Rhabditoidea</taxon>
        <taxon>Rhabditidae</taxon>
        <taxon>Peloderinae</taxon>
        <taxon>Caenorhabditis</taxon>
    </lineage>
</organism>
<evidence type="ECO:0000313" key="7">
    <source>
        <dbReference type="Proteomes" id="UP000005237"/>
    </source>
</evidence>
<accession>A0A8R1ET85</accession>
<dbReference type="InterPro" id="IPR017907">
    <property type="entry name" value="Znf_RING_CS"/>
</dbReference>
<dbReference type="SUPFAM" id="SSF57850">
    <property type="entry name" value="RING/U-box"/>
    <property type="match status" value="1"/>
</dbReference>
<reference evidence="6" key="2">
    <citation type="submission" date="2022-06" db="UniProtKB">
        <authorList>
            <consortium name="EnsemblMetazoa"/>
        </authorList>
    </citation>
    <scope>IDENTIFICATION</scope>
    <source>
        <strain evidence="6">DF5081</strain>
    </source>
</reference>
<feature type="domain" description="Zinc finger C3HC4 RING-type" evidence="5">
    <location>
        <begin position="2"/>
        <end position="26"/>
    </location>
</feature>
<dbReference type="InterPro" id="IPR018957">
    <property type="entry name" value="Znf_C3HC4_RING-type"/>
</dbReference>
<proteinExistence type="predicted"/>
<keyword evidence="2" id="KW-0863">Zinc-finger</keyword>
<protein>
    <recommendedName>
        <fullName evidence="5">Zinc finger C3HC4 RING-type domain-containing protein</fullName>
    </recommendedName>
</protein>
<dbReference type="AlphaFoldDB" id="A0A8R1ET85"/>
<dbReference type="EnsemblMetazoa" id="CJA40509.1">
    <property type="protein sequence ID" value="CJA40509.1"/>
    <property type="gene ID" value="WBGene00216357"/>
</dbReference>
<dbReference type="InterPro" id="IPR013083">
    <property type="entry name" value="Znf_RING/FYVE/PHD"/>
</dbReference>
<reference evidence="7" key="1">
    <citation type="submission" date="2010-08" db="EMBL/GenBank/DDBJ databases">
        <authorList>
            <consortium name="Caenorhabditis japonica Sequencing Consortium"/>
            <person name="Wilson R.K."/>
        </authorList>
    </citation>
    <scope>NUCLEOTIDE SEQUENCE [LARGE SCALE GENOMIC DNA]</scope>
    <source>
        <strain evidence="7">DF5081</strain>
    </source>
</reference>
<dbReference type="Pfam" id="PF00097">
    <property type="entry name" value="zf-C3HC4"/>
    <property type="match status" value="1"/>
</dbReference>
<evidence type="ECO:0000256" key="2">
    <source>
        <dbReference type="ARBA" id="ARBA00022771"/>
    </source>
</evidence>
<feature type="region of interest" description="Disordered" evidence="4">
    <location>
        <begin position="100"/>
        <end position="124"/>
    </location>
</feature>
<evidence type="ECO:0000256" key="3">
    <source>
        <dbReference type="ARBA" id="ARBA00022833"/>
    </source>
</evidence>
<dbReference type="Gene3D" id="3.30.40.10">
    <property type="entry name" value="Zinc/RING finger domain, C3HC4 (zinc finger)"/>
    <property type="match status" value="1"/>
</dbReference>
<keyword evidence="1" id="KW-0479">Metal-binding</keyword>
<sequence length="268" mass="30197">MVTCGHSYCEPCIERHTRNTRNCVICKHDVGPLEAMIPSITLDNMVRKLKNQEQIETSYDDLFICEEKTKDEPKVCRTLSQRAKPRLFFSIAGPTICSSPITPHRRRPLSPSARPTKSSLKIPPESLNFSIDAATSPNRFDTSLDEKKLSLKEDEIMVAGNLFRRNGFGRRSERFTSATQAKSNTFDEEMNVTGERSKMGDESTDGKIKRNSFLRRSLNAIRSKTSRRSFIGTTSFISTQIPEEDGDDDGEVLIHEEQVEGEKNSGGE</sequence>
<keyword evidence="7" id="KW-1185">Reference proteome</keyword>
<evidence type="ECO:0000256" key="1">
    <source>
        <dbReference type="ARBA" id="ARBA00022723"/>
    </source>
</evidence>